<dbReference type="PANTHER" id="PTHR45918">
    <property type="entry name" value="ALPHA-1,3/1,6-MANNOSYLTRANSFERASE ALG2"/>
    <property type="match status" value="1"/>
</dbReference>
<dbReference type="SUPFAM" id="SSF53756">
    <property type="entry name" value="UDP-Glycosyltransferase/glycogen phosphorylase"/>
    <property type="match status" value="1"/>
</dbReference>
<evidence type="ECO:0000256" key="10">
    <source>
        <dbReference type="RuleBase" id="RU367136"/>
    </source>
</evidence>
<evidence type="ECO:0000256" key="9">
    <source>
        <dbReference type="ARBA" id="ARBA00045104"/>
    </source>
</evidence>
<gene>
    <name evidence="13" type="ORF">HZH66_007384</name>
</gene>
<evidence type="ECO:0000256" key="7">
    <source>
        <dbReference type="ARBA" id="ARBA00023136"/>
    </source>
</evidence>
<dbReference type="Proteomes" id="UP000614350">
    <property type="component" value="Unassembled WGS sequence"/>
</dbReference>
<sequence>MNANRDKWKQDLGIGGAERLVVDAALALKKNGHDVSFVTTHHDPDHCFLETKDGTIPVTVVGNWLPRHILGKFFALCAYIRMVYAATYIIFLKNRPELVFCDLVSVCIPILRLCIPHVVFYCHHPDQLLSMPGGCCKALYRIPLNYLEEITTGMAHKIFVNSIYTRNVFKSTFKKLCIEPEVLYPSINTDFFDKTRIILLERVLDKKLPDDSIILLSINRYERKKNLSLAIETLAYLKNSLTEQEYKRLYLIMAGGYDKRVEENVEHYLELIGLSDELHVTDKVIFLRSPSDIYKVSLLKHCDILIYTPHNEHFGIVPLEAMYIGKPVIAHNSGGPMESVIDKVTGYLVNGSSKEFAEKIKILIKEPSLVETFGKAGRERFLATFSFTAFSTQLSKAVDELINFKKD</sequence>
<dbReference type="GO" id="GO:0102704">
    <property type="term" value="F:GDP-Man:Man(2)GlcNAc(2)-PP-Dol alpha-1,6-mannosyltransferase activity"/>
    <property type="evidence" value="ECO:0007669"/>
    <property type="project" value="UniProtKB-UniRule"/>
</dbReference>
<dbReference type="EMBL" id="JACSEA010000007">
    <property type="protein sequence ID" value="KAF7396522.1"/>
    <property type="molecule type" value="Genomic_DNA"/>
</dbReference>
<evidence type="ECO:0000259" key="11">
    <source>
        <dbReference type="Pfam" id="PF00534"/>
    </source>
</evidence>
<evidence type="ECO:0000256" key="1">
    <source>
        <dbReference type="ARBA" id="ARBA00004922"/>
    </source>
</evidence>
<dbReference type="GO" id="GO:0005789">
    <property type="term" value="C:endoplasmic reticulum membrane"/>
    <property type="evidence" value="ECO:0007669"/>
    <property type="project" value="UniProtKB-SubCell"/>
</dbReference>
<dbReference type="AlphaFoldDB" id="A0A834JZK6"/>
<comment type="catalytic activity">
    <reaction evidence="8 10">
        <text>a beta-D-Man-(1-&gt;4)-beta-D-GlcNAc-(1-&gt;4)-alpha-D-GlcNAc-diphospho-di-trans,poly-cis-dolichol + GDP-alpha-D-mannose = an alpha-D-Man-(1-&gt;3)-beta-D-Man-(1-&gt;4)-beta-D-GlcNAc-(1-&gt;4)-alpha-D-GlcNAc-diphospho-di-trans,poly-cis-dolichol + GDP + H(+)</text>
        <dbReference type="Rhea" id="RHEA:29515"/>
        <dbReference type="Rhea" id="RHEA-COMP:19511"/>
        <dbReference type="Rhea" id="RHEA-COMP:19513"/>
        <dbReference type="ChEBI" id="CHEBI:15378"/>
        <dbReference type="ChEBI" id="CHEBI:57527"/>
        <dbReference type="ChEBI" id="CHEBI:58189"/>
        <dbReference type="ChEBI" id="CHEBI:58472"/>
        <dbReference type="ChEBI" id="CHEBI:132510"/>
        <dbReference type="EC" id="2.4.1.132"/>
    </reaction>
    <physiologicalReaction direction="left-to-right" evidence="8 10">
        <dbReference type="Rhea" id="RHEA:29516"/>
    </physiologicalReaction>
</comment>
<organism evidence="13 14">
    <name type="scientific">Vespula vulgaris</name>
    <name type="common">Yellow jacket</name>
    <name type="synonym">Wasp</name>
    <dbReference type="NCBI Taxonomy" id="7454"/>
    <lineage>
        <taxon>Eukaryota</taxon>
        <taxon>Metazoa</taxon>
        <taxon>Ecdysozoa</taxon>
        <taxon>Arthropoda</taxon>
        <taxon>Hexapoda</taxon>
        <taxon>Insecta</taxon>
        <taxon>Pterygota</taxon>
        <taxon>Neoptera</taxon>
        <taxon>Endopterygota</taxon>
        <taxon>Hymenoptera</taxon>
        <taxon>Apocrita</taxon>
        <taxon>Aculeata</taxon>
        <taxon>Vespoidea</taxon>
        <taxon>Vespidae</taxon>
        <taxon>Vespinae</taxon>
        <taxon>Vespula</taxon>
    </lineage>
</organism>
<keyword evidence="7 10" id="KW-0472">Membrane</keyword>
<comment type="subcellular location">
    <subcellularLocation>
        <location evidence="10">Endoplasmic reticulum membrane</location>
        <topology evidence="10">Single-pass membrane protein</topology>
    </subcellularLocation>
</comment>
<dbReference type="FunFam" id="3.40.50.2000:FF:000210">
    <property type="entry name" value="Alpha-1,3/1,6-mannosyltransferase ALG2"/>
    <property type="match status" value="1"/>
</dbReference>
<dbReference type="CDD" id="cd03805">
    <property type="entry name" value="GT4_ALG2-like"/>
    <property type="match status" value="1"/>
</dbReference>
<keyword evidence="6 10" id="KW-1133">Transmembrane helix</keyword>
<feature type="transmembrane region" description="Helical" evidence="10">
    <location>
        <begin position="73"/>
        <end position="91"/>
    </location>
</feature>
<feature type="domain" description="Glycosyl transferase family 1" evidence="11">
    <location>
        <begin position="207"/>
        <end position="380"/>
    </location>
</feature>
<reference evidence="13" key="1">
    <citation type="journal article" date="2020" name="G3 (Bethesda)">
        <title>High-Quality Assemblies for Three Invasive Social Wasps from the &lt;i&gt;Vespula&lt;/i&gt; Genus.</title>
        <authorList>
            <person name="Harrop T.W.R."/>
            <person name="Guhlin J."/>
            <person name="McLaughlin G.M."/>
            <person name="Permina E."/>
            <person name="Stockwell P."/>
            <person name="Gilligan J."/>
            <person name="Le Lec M.F."/>
            <person name="Gruber M.A.M."/>
            <person name="Quinn O."/>
            <person name="Lovegrove M."/>
            <person name="Duncan E.J."/>
            <person name="Remnant E.J."/>
            <person name="Van Eeckhoven J."/>
            <person name="Graham B."/>
            <person name="Knapp R.A."/>
            <person name="Langford K.W."/>
            <person name="Kronenberg Z."/>
            <person name="Press M.O."/>
            <person name="Eacker S.M."/>
            <person name="Wilson-Rankin E.E."/>
            <person name="Purcell J."/>
            <person name="Lester P.J."/>
            <person name="Dearden P.K."/>
        </authorList>
    </citation>
    <scope>NUCLEOTIDE SEQUENCE</scope>
    <source>
        <strain evidence="13">Marl-1</strain>
    </source>
</reference>
<feature type="domain" description="Glycosyltransferase subfamily 4-like N-terminal" evidence="12">
    <location>
        <begin position="14"/>
        <end position="190"/>
    </location>
</feature>
<dbReference type="Pfam" id="PF00534">
    <property type="entry name" value="Glycos_transf_1"/>
    <property type="match status" value="1"/>
</dbReference>
<evidence type="ECO:0000256" key="6">
    <source>
        <dbReference type="ARBA" id="ARBA00022989"/>
    </source>
</evidence>
<dbReference type="InterPro" id="IPR001296">
    <property type="entry name" value="Glyco_trans_1"/>
</dbReference>
<evidence type="ECO:0000256" key="5">
    <source>
        <dbReference type="ARBA" id="ARBA00022824"/>
    </source>
</evidence>
<comment type="caution">
    <text evidence="13">The sequence shown here is derived from an EMBL/GenBank/DDBJ whole genome shotgun (WGS) entry which is preliminary data.</text>
</comment>
<keyword evidence="3 10" id="KW-0808">Transferase</keyword>
<keyword evidence="4 10" id="KW-0812">Transmembrane</keyword>
<dbReference type="GO" id="GO:0004378">
    <property type="term" value="F:GDP-Man:Man(1)GlcNAc(2)-PP-Dol alpha-1,3-mannosyltransferase activity"/>
    <property type="evidence" value="ECO:0007669"/>
    <property type="project" value="UniProtKB-UniRule"/>
</dbReference>
<comment type="pathway">
    <text evidence="1 10">Protein modification; protein glycosylation.</text>
</comment>
<dbReference type="Gene3D" id="3.40.50.2000">
    <property type="entry name" value="Glycogen Phosphorylase B"/>
    <property type="match status" value="2"/>
</dbReference>
<keyword evidence="2 10" id="KW-0328">Glycosyltransferase</keyword>
<dbReference type="Pfam" id="PF13439">
    <property type="entry name" value="Glyco_transf_4"/>
    <property type="match status" value="1"/>
</dbReference>
<name>A0A834JZK6_VESVU</name>
<dbReference type="PANTHER" id="PTHR45918:SF1">
    <property type="entry name" value="ALPHA-1,3_1,6-MANNOSYLTRANSFERASE ALG2"/>
    <property type="match status" value="1"/>
</dbReference>
<dbReference type="EC" id="2.4.1.257" evidence="10"/>
<evidence type="ECO:0000313" key="14">
    <source>
        <dbReference type="Proteomes" id="UP000614350"/>
    </source>
</evidence>
<protein>
    <recommendedName>
        <fullName evidence="10">Alpha-1,3/1,6-mannosyltransferase ALG2</fullName>
        <ecNumber evidence="10">2.4.1.132</ecNumber>
        <ecNumber evidence="10">2.4.1.257</ecNumber>
    </recommendedName>
    <alternativeName>
        <fullName evidence="10">GDP-Man:Man(1)GlcNAc(2)-PP-Dol alpha-1,3-mannosyltransferase</fullName>
    </alternativeName>
</protein>
<evidence type="ECO:0000313" key="13">
    <source>
        <dbReference type="EMBL" id="KAF7396522.1"/>
    </source>
</evidence>
<comment type="catalytic activity">
    <reaction evidence="9 10">
        <text>an alpha-D-Man-(1-&gt;3)-beta-D-Man-(1-&gt;4)-beta-D-GlcNAc-(1-&gt;4)-alpha-D-GlcNAc-diphospho-di-trans,poly-cis-dolichol + GDP-alpha-D-mannose = an alpha-D-Man-(1-&gt;3)-[alpha-D-Man-(1-&gt;6)]-beta-D-Man-(1-&gt;4)-beta-D-GlcNAc-(1-&gt;4)-alpha-D-GlcNAc-diphospho-di-trans,poly-cis-dolichol + GDP + H(+)</text>
        <dbReference type="Rhea" id="RHEA:29519"/>
        <dbReference type="Rhea" id="RHEA-COMP:19513"/>
        <dbReference type="Rhea" id="RHEA-COMP:19515"/>
        <dbReference type="ChEBI" id="CHEBI:15378"/>
        <dbReference type="ChEBI" id="CHEBI:57527"/>
        <dbReference type="ChEBI" id="CHEBI:58189"/>
        <dbReference type="ChEBI" id="CHEBI:132510"/>
        <dbReference type="ChEBI" id="CHEBI:132511"/>
        <dbReference type="EC" id="2.4.1.257"/>
    </reaction>
    <physiologicalReaction direction="left-to-right" evidence="9 10">
        <dbReference type="Rhea" id="RHEA:29520"/>
    </physiologicalReaction>
</comment>
<comment type="function">
    <text evidence="10">Mannosylates Man(2)GlcNAc(2)-dolichol diphosphate and Man(1)GlcNAc(2)-dolichol diphosphate to form Man(3)GlcNAc(2)-dolichol diphosphate.</text>
</comment>
<comment type="similarity">
    <text evidence="10">Belongs to the glycosyltransferase group 1 family.</text>
</comment>
<dbReference type="InterPro" id="IPR027054">
    <property type="entry name" value="ALG2"/>
</dbReference>
<dbReference type="InterPro" id="IPR028098">
    <property type="entry name" value="Glyco_trans_4-like_N"/>
</dbReference>
<keyword evidence="14" id="KW-1185">Reference proteome</keyword>
<evidence type="ECO:0000256" key="4">
    <source>
        <dbReference type="ARBA" id="ARBA00022692"/>
    </source>
</evidence>
<evidence type="ECO:0000256" key="3">
    <source>
        <dbReference type="ARBA" id="ARBA00022679"/>
    </source>
</evidence>
<dbReference type="UniPathway" id="UPA00378"/>
<accession>A0A834JZK6</accession>
<evidence type="ECO:0000259" key="12">
    <source>
        <dbReference type="Pfam" id="PF13439"/>
    </source>
</evidence>
<keyword evidence="5" id="KW-0256">Endoplasmic reticulum</keyword>
<evidence type="ECO:0000256" key="2">
    <source>
        <dbReference type="ARBA" id="ARBA00022676"/>
    </source>
</evidence>
<dbReference type="EC" id="2.4.1.132" evidence="10"/>
<proteinExistence type="inferred from homology"/>
<evidence type="ECO:0000256" key="8">
    <source>
        <dbReference type="ARBA" id="ARBA00045103"/>
    </source>
</evidence>